<evidence type="ECO:0000313" key="2">
    <source>
        <dbReference type="Proteomes" id="UP000602004"/>
    </source>
</evidence>
<comment type="caution">
    <text evidence="1">The sequence shown here is derived from an EMBL/GenBank/DDBJ whole genome shotgun (WGS) entry which is preliminary data.</text>
</comment>
<sequence length="82" mass="9514">MPTGIAEYIDEQIRAAVDHVRMLGEIRRRVDHARQLDDLLHAPQIAEFVMQHGEQSQPDHLRVPVRFVRADRSQRCAQVETC</sequence>
<accession>A0ABQ1L951</accession>
<gene>
    <name evidence="1" type="ORF">GCM10011400_04690</name>
</gene>
<protein>
    <submittedName>
        <fullName evidence="1">Uncharacterized protein</fullName>
    </submittedName>
</protein>
<evidence type="ECO:0000313" key="1">
    <source>
        <dbReference type="EMBL" id="GGC21389.1"/>
    </source>
</evidence>
<name>A0ABQ1L951_9BURK</name>
<proteinExistence type="predicted"/>
<dbReference type="EMBL" id="BMHL01000001">
    <property type="protein sequence ID" value="GGC21389.1"/>
    <property type="molecule type" value="Genomic_DNA"/>
</dbReference>
<organism evidence="1 2">
    <name type="scientific">Paraburkholderia caffeinilytica</name>
    <dbReference type="NCBI Taxonomy" id="1761016"/>
    <lineage>
        <taxon>Bacteria</taxon>
        <taxon>Pseudomonadati</taxon>
        <taxon>Pseudomonadota</taxon>
        <taxon>Betaproteobacteria</taxon>
        <taxon>Burkholderiales</taxon>
        <taxon>Burkholderiaceae</taxon>
        <taxon>Paraburkholderia</taxon>
    </lineage>
</organism>
<dbReference type="Proteomes" id="UP000602004">
    <property type="component" value="Unassembled WGS sequence"/>
</dbReference>
<keyword evidence="2" id="KW-1185">Reference proteome</keyword>
<reference evidence="2" key="1">
    <citation type="journal article" date="2019" name="Int. J. Syst. Evol. Microbiol.">
        <title>The Global Catalogue of Microorganisms (GCM) 10K type strain sequencing project: providing services to taxonomists for standard genome sequencing and annotation.</title>
        <authorList>
            <consortium name="The Broad Institute Genomics Platform"/>
            <consortium name="The Broad Institute Genome Sequencing Center for Infectious Disease"/>
            <person name="Wu L."/>
            <person name="Ma J."/>
        </authorList>
    </citation>
    <scope>NUCLEOTIDE SEQUENCE [LARGE SCALE GENOMIC DNA]</scope>
    <source>
        <strain evidence="2">CGMCC 1.15103</strain>
    </source>
</reference>